<reference evidence="2" key="1">
    <citation type="journal article" date="2015" name="Nature">
        <title>Complex archaea that bridge the gap between prokaryotes and eukaryotes.</title>
        <authorList>
            <person name="Spang A."/>
            <person name="Saw J.H."/>
            <person name="Jorgensen S.L."/>
            <person name="Zaremba-Niedzwiedzka K."/>
            <person name="Martijn J."/>
            <person name="Lind A.E."/>
            <person name="van Eijk R."/>
            <person name="Schleper C."/>
            <person name="Guy L."/>
            <person name="Ettema T.J."/>
        </authorList>
    </citation>
    <scope>NUCLEOTIDE SEQUENCE</scope>
</reference>
<sequence>GLWSADLAGQRFAPAVQTKAGDGQCVEDEGEQLNGGRRQSVGP</sequence>
<accession>A0A0F8W754</accession>
<organism evidence="2">
    <name type="scientific">marine sediment metagenome</name>
    <dbReference type="NCBI Taxonomy" id="412755"/>
    <lineage>
        <taxon>unclassified sequences</taxon>
        <taxon>metagenomes</taxon>
        <taxon>ecological metagenomes</taxon>
    </lineage>
</organism>
<dbReference type="EMBL" id="LAZR01067012">
    <property type="protein sequence ID" value="KKK52448.1"/>
    <property type="molecule type" value="Genomic_DNA"/>
</dbReference>
<gene>
    <name evidence="2" type="ORF">LCGC14_3104810</name>
</gene>
<evidence type="ECO:0000313" key="2">
    <source>
        <dbReference type="EMBL" id="KKK52448.1"/>
    </source>
</evidence>
<comment type="caution">
    <text evidence="2">The sequence shown here is derived from an EMBL/GenBank/DDBJ whole genome shotgun (WGS) entry which is preliminary data.</text>
</comment>
<evidence type="ECO:0000256" key="1">
    <source>
        <dbReference type="SAM" id="MobiDB-lite"/>
    </source>
</evidence>
<feature type="region of interest" description="Disordered" evidence="1">
    <location>
        <begin position="14"/>
        <end position="43"/>
    </location>
</feature>
<protein>
    <submittedName>
        <fullName evidence="2">Uncharacterized protein</fullName>
    </submittedName>
</protein>
<dbReference type="AlphaFoldDB" id="A0A0F8W754"/>
<feature type="non-terminal residue" evidence="2">
    <location>
        <position position="1"/>
    </location>
</feature>
<name>A0A0F8W754_9ZZZZ</name>
<proteinExistence type="predicted"/>